<organism evidence="2 3">
    <name type="scientific">Nocardioides panacis</name>
    <dbReference type="NCBI Taxonomy" id="2849501"/>
    <lineage>
        <taxon>Bacteria</taxon>
        <taxon>Bacillati</taxon>
        <taxon>Actinomycetota</taxon>
        <taxon>Actinomycetes</taxon>
        <taxon>Propionibacteriales</taxon>
        <taxon>Nocardioidaceae</taxon>
        <taxon>Nocardioides</taxon>
    </lineage>
</organism>
<gene>
    <name evidence="2" type="ORF">KRR39_20425</name>
</gene>
<dbReference type="AlphaFoldDB" id="A0A975XZS2"/>
<proteinExistence type="predicted"/>
<name>A0A975XZS2_9ACTN</name>
<feature type="region of interest" description="Disordered" evidence="1">
    <location>
        <begin position="186"/>
        <end position="241"/>
    </location>
</feature>
<feature type="compositionally biased region" description="Polar residues" evidence="1">
    <location>
        <begin position="231"/>
        <end position="241"/>
    </location>
</feature>
<keyword evidence="3" id="KW-1185">Reference proteome</keyword>
<evidence type="ECO:0008006" key="4">
    <source>
        <dbReference type="Google" id="ProtNLM"/>
    </source>
</evidence>
<feature type="region of interest" description="Disordered" evidence="1">
    <location>
        <begin position="1"/>
        <end position="54"/>
    </location>
</feature>
<evidence type="ECO:0000313" key="3">
    <source>
        <dbReference type="Proteomes" id="UP000683575"/>
    </source>
</evidence>
<evidence type="ECO:0000313" key="2">
    <source>
        <dbReference type="EMBL" id="QWZ07731.1"/>
    </source>
</evidence>
<evidence type="ECO:0000256" key="1">
    <source>
        <dbReference type="SAM" id="MobiDB-lite"/>
    </source>
</evidence>
<feature type="compositionally biased region" description="Basic and acidic residues" evidence="1">
    <location>
        <begin position="36"/>
        <end position="50"/>
    </location>
</feature>
<feature type="compositionally biased region" description="Low complexity" evidence="1">
    <location>
        <begin position="12"/>
        <end position="35"/>
    </location>
</feature>
<dbReference type="RefSeq" id="WP_216939241.1">
    <property type="nucleotide sequence ID" value="NZ_CP077062.1"/>
</dbReference>
<sequence length="241" mass="24653">MSVDHPYDTPIGSAGESSSSTSAKDQAQQAAGTAADESKHVAGVAKDEAQRVASEAQTQVTHLLDQATTQVEEQSRTQRDRLVDTLQSVGDDLEKMATQTDQGIASNLAREAADRVRGLSSRIDGREPRDLLDEVRSYARRKPGTFLLGALAAGVVAGRLTRGAKDARNGSSSSGATYGGTAPVAVQPAGYGTSAGTPLAGTGVPESTPVYPDADAGLPNPAGSVAGDTTWAETRSTGGLS</sequence>
<dbReference type="EMBL" id="CP077062">
    <property type="protein sequence ID" value="QWZ07731.1"/>
    <property type="molecule type" value="Genomic_DNA"/>
</dbReference>
<dbReference type="Proteomes" id="UP000683575">
    <property type="component" value="Chromosome"/>
</dbReference>
<reference evidence="2" key="1">
    <citation type="submission" date="2021-06" db="EMBL/GenBank/DDBJ databases">
        <title>Complete genome sequence of Nocardioides sp. G188.</title>
        <authorList>
            <person name="Im W.-T."/>
        </authorList>
    </citation>
    <scope>NUCLEOTIDE SEQUENCE</scope>
    <source>
        <strain evidence="2">G188</strain>
    </source>
</reference>
<dbReference type="KEGG" id="nps:KRR39_20425"/>
<accession>A0A975XZS2</accession>
<protein>
    <recommendedName>
        <fullName evidence="4">DUF3618 domain-containing protein</fullName>
    </recommendedName>
</protein>